<accession>A0ACB8IJZ2</accession>
<organism evidence="1 2">
    <name type="scientific">Citrus sinensis</name>
    <name type="common">Sweet orange</name>
    <name type="synonym">Citrus aurantium var. sinensis</name>
    <dbReference type="NCBI Taxonomy" id="2711"/>
    <lineage>
        <taxon>Eukaryota</taxon>
        <taxon>Viridiplantae</taxon>
        <taxon>Streptophyta</taxon>
        <taxon>Embryophyta</taxon>
        <taxon>Tracheophyta</taxon>
        <taxon>Spermatophyta</taxon>
        <taxon>Magnoliopsida</taxon>
        <taxon>eudicotyledons</taxon>
        <taxon>Gunneridae</taxon>
        <taxon>Pentapetalae</taxon>
        <taxon>rosids</taxon>
        <taxon>malvids</taxon>
        <taxon>Sapindales</taxon>
        <taxon>Rutaceae</taxon>
        <taxon>Aurantioideae</taxon>
        <taxon>Citrus</taxon>
    </lineage>
</organism>
<dbReference type="EMBL" id="CM039177">
    <property type="protein sequence ID" value="KAH9697032.1"/>
    <property type="molecule type" value="Genomic_DNA"/>
</dbReference>
<keyword evidence="2" id="KW-1185">Reference proteome</keyword>
<reference evidence="2" key="1">
    <citation type="journal article" date="2023" name="Hortic. Res.">
        <title>A chromosome-level phased genome enabling allele-level studies in sweet orange: a case study on citrus Huanglongbing tolerance.</title>
        <authorList>
            <person name="Wu B."/>
            <person name="Yu Q."/>
            <person name="Deng Z."/>
            <person name="Duan Y."/>
            <person name="Luo F."/>
            <person name="Gmitter F. Jr."/>
        </authorList>
    </citation>
    <scope>NUCLEOTIDE SEQUENCE [LARGE SCALE GENOMIC DNA]</scope>
    <source>
        <strain evidence="2">cv. Valencia</strain>
    </source>
</reference>
<evidence type="ECO:0000313" key="2">
    <source>
        <dbReference type="Proteomes" id="UP000829398"/>
    </source>
</evidence>
<gene>
    <name evidence="1" type="ORF">KPL71_023429</name>
</gene>
<dbReference type="Proteomes" id="UP000829398">
    <property type="component" value="Chromosome 8"/>
</dbReference>
<name>A0ACB8IJZ2_CITSI</name>
<sequence length="736" mass="83373">MLQTVGQFNRLPNEDPHLRLKFFLEVSDAFKIAGATQDALRLRLFPYSLRDRARAWLNLLPSDSITTWNELADKFLMKYFPPTKNAKLRNEITSFHQLEDESLYEAWERFKELLRRCHHHSIPCCIQLETFYNGLNLSTRLMVDASANGALLSKSYTEAYEILERITNNNYQWPSTRQPAARGSAGVHNIDATVKQVTELSCVYCGEEHDFNNCLGNPASVNYVGNFNRQPQNNPYSNTYNPCWKQHLNFSWSSQNRNAPALNGLSRNTQPPGFHQQSQGQKHISQDPITSLEALIKEYIAKNEAIVQSQAVSLRNLENQMGQLATTMSSRTQGSLPSNTEDPRGESKEHCKVISLRSGKNVDIPVERNNNNAQSSQASPPQNFQNTQPFAPYVPPPWKNLEDTMHSFIRKQDAINNQNAQTFSDLKDPLAKIAYALTIQEKEKFPAQPQPNPKIQNAPMDQVKSVITLRSGKVIDRPIPEPCENENSKGNEELDKLTPSEEITNVPLYAKFLEDLCTVKRKLMVKKSAFMAEQTLQSDDGKQKFEELGIVEKTEQQEAPKLELKPLLEGLKYAYLGEEQTYHIVISSTLSSDQEGQVLCDKLLGSLLELNIERKLSSITIDNAATNDHMIDFMLLALDKNDLILGGQKFHVHCCAHILNLIVKDGLSVIGDLIANIRESVIFWSGSTKRKSTFDENAHKLSITSGRKLIQDCPTRWNSTYLMICSALHYKKVFVD</sequence>
<comment type="caution">
    <text evidence="1">The sequence shown here is derived from an EMBL/GenBank/DDBJ whole genome shotgun (WGS) entry which is preliminary data.</text>
</comment>
<proteinExistence type="predicted"/>
<protein>
    <submittedName>
        <fullName evidence="1">Uncharacterized protein</fullName>
    </submittedName>
</protein>
<evidence type="ECO:0000313" key="1">
    <source>
        <dbReference type="EMBL" id="KAH9697032.1"/>
    </source>
</evidence>